<dbReference type="AlphaFoldDB" id="A0AAW7IM27"/>
<evidence type="ECO:0000313" key="2">
    <source>
        <dbReference type="Proteomes" id="UP001234602"/>
    </source>
</evidence>
<dbReference type="Proteomes" id="UP001234602">
    <property type="component" value="Unassembled WGS sequence"/>
</dbReference>
<name>A0AAW7IM27_9BACI</name>
<gene>
    <name evidence="1" type="ORF">QUF89_11240</name>
</gene>
<organism evidence="1 2">
    <name type="scientific">Peribacillus simplex</name>
    <dbReference type="NCBI Taxonomy" id="1478"/>
    <lineage>
        <taxon>Bacteria</taxon>
        <taxon>Bacillati</taxon>
        <taxon>Bacillota</taxon>
        <taxon>Bacilli</taxon>
        <taxon>Bacillales</taxon>
        <taxon>Bacillaceae</taxon>
        <taxon>Peribacillus</taxon>
    </lineage>
</organism>
<sequence>MRKSFKQYGQTLHLVGGNLVYVSNMIYPIYSNGIISDYNQYCLDIKNAISVSQSSLQSLETISPPYILVTEHELLIKTFNDILDCLNSLISRVENAVPTELKENDIKEEISKFLVIQDSLTNITMCLIEKINSQPRG</sequence>
<dbReference type="EMBL" id="JAUCEY010000008">
    <property type="protein sequence ID" value="MDM5452756.1"/>
    <property type="molecule type" value="Genomic_DNA"/>
</dbReference>
<proteinExistence type="predicted"/>
<evidence type="ECO:0000313" key="1">
    <source>
        <dbReference type="EMBL" id="MDM5452756.1"/>
    </source>
</evidence>
<protein>
    <submittedName>
        <fullName evidence="1">Uncharacterized protein</fullName>
    </submittedName>
</protein>
<dbReference type="RefSeq" id="WP_289320027.1">
    <property type="nucleotide sequence ID" value="NZ_JAUCEY010000008.1"/>
</dbReference>
<reference evidence="1" key="1">
    <citation type="submission" date="2023-06" db="EMBL/GenBank/DDBJ databases">
        <title>Comparative genomics of Bacillaceae isolates and their secondary metabolite potential.</title>
        <authorList>
            <person name="Song L."/>
            <person name="Nielsen L.J."/>
            <person name="Mohite O."/>
            <person name="Xu X."/>
            <person name="Weber T."/>
            <person name="Kovacs A.T."/>
        </authorList>
    </citation>
    <scope>NUCLEOTIDE SEQUENCE</scope>
    <source>
        <strain evidence="1">D8_B_37</strain>
    </source>
</reference>
<comment type="caution">
    <text evidence="1">The sequence shown here is derived from an EMBL/GenBank/DDBJ whole genome shotgun (WGS) entry which is preliminary data.</text>
</comment>
<accession>A0AAW7IM27</accession>